<comment type="caution">
    <text evidence="2">The sequence shown here is derived from an EMBL/GenBank/DDBJ whole genome shotgun (WGS) entry which is preliminary data.</text>
</comment>
<gene>
    <name evidence="2" type="ORF">FDP41_001041</name>
</gene>
<dbReference type="Gene3D" id="2.60.120.920">
    <property type="match status" value="1"/>
</dbReference>
<evidence type="ECO:0000313" key="3">
    <source>
        <dbReference type="Proteomes" id="UP000444721"/>
    </source>
</evidence>
<accession>A0A6A5C1W0</accession>
<feature type="region of interest" description="Disordered" evidence="1">
    <location>
        <begin position="472"/>
        <end position="526"/>
    </location>
</feature>
<dbReference type="VEuPathDB" id="AmoebaDB:NfTy_049750"/>
<proteinExistence type="predicted"/>
<evidence type="ECO:0000313" key="2">
    <source>
        <dbReference type="EMBL" id="KAF0979888.1"/>
    </source>
</evidence>
<dbReference type="VEuPathDB" id="AmoebaDB:FDP41_001041"/>
<feature type="compositionally biased region" description="Acidic residues" evidence="1">
    <location>
        <begin position="506"/>
        <end position="526"/>
    </location>
</feature>
<sequence>MDNQHSENTVLQEDDAAHYNHEMLGFEWITNDVIEHDIIPFVDYYSLTTVIPLVSKTWYQMANKVGMWFAIVCKECGIHAENLSNYVTCCKINNIRNRNYTSWDSYLFDDDLYILKRLYYSIRKLFPTKFLTPSEDTTRQFRLPDLIMRDPNNPNILIFNNQKYKENTFGFDLNVMSDKRIPNLRFLQTPSSSLGEESNENPNPAPQENNNPVQDHDISQLVPVYYFEIETMELEKELKTPMSSTTITSPLSSASPFSANMGSPFSLTLKRFFEKKEKRGRNSIGVLHACYQTRRQVGWDECGAGFHSDDGKIFVAEGGSDFDVLIKEKKPILGDTLGCGILASNGYGVAFFTLNGRFLASPFTVKTKKEDMRLGLGFWKNEKALCNFGQMPFKYNITNVFDDVERYLGEHPVDNIPALADSGYSYERETVTGLLDRLSTLRLRLNRASEHLNMVSRVVRGMDLSPTWFESDEEFENGDNAGSDYQPSETESDDDDVQEPAQFSEPEVESEEEVQNDDTEMDTNEE</sequence>
<dbReference type="EMBL" id="VFQX01000022">
    <property type="protein sequence ID" value="KAF0979888.1"/>
    <property type="molecule type" value="Genomic_DNA"/>
</dbReference>
<feature type="region of interest" description="Disordered" evidence="1">
    <location>
        <begin position="189"/>
        <end position="215"/>
    </location>
</feature>
<dbReference type="RefSeq" id="XP_044564601.1">
    <property type="nucleotide sequence ID" value="XM_044700705.1"/>
</dbReference>
<dbReference type="InterPro" id="IPR044736">
    <property type="entry name" value="Gid1/RanBPM/SPLA_SPRY"/>
</dbReference>
<reference evidence="2 3" key="1">
    <citation type="journal article" date="2019" name="Sci. Rep.">
        <title>Nanopore sequencing improves the draft genome of the human pathogenic amoeba Naegleria fowleri.</title>
        <authorList>
            <person name="Liechti N."/>
            <person name="Schurch N."/>
            <person name="Bruggmann R."/>
            <person name="Wittwer M."/>
        </authorList>
    </citation>
    <scope>NUCLEOTIDE SEQUENCE [LARGE SCALE GENOMIC DNA]</scope>
    <source>
        <strain evidence="2 3">ATCC 30894</strain>
    </source>
</reference>
<evidence type="ECO:0000256" key="1">
    <source>
        <dbReference type="SAM" id="MobiDB-lite"/>
    </source>
</evidence>
<dbReference type="GeneID" id="68108259"/>
<dbReference type="VEuPathDB" id="AmoebaDB:NF0013240"/>
<organism evidence="2 3">
    <name type="scientific">Naegleria fowleri</name>
    <name type="common">Brain eating amoeba</name>
    <dbReference type="NCBI Taxonomy" id="5763"/>
    <lineage>
        <taxon>Eukaryota</taxon>
        <taxon>Discoba</taxon>
        <taxon>Heterolobosea</taxon>
        <taxon>Tetramitia</taxon>
        <taxon>Eutetramitia</taxon>
        <taxon>Vahlkampfiidae</taxon>
        <taxon>Naegleria</taxon>
    </lineage>
</organism>
<dbReference type="OrthoDB" id="25503at2759"/>
<protein>
    <recommendedName>
        <fullName evidence="4">B30.2/SPRY domain-containing protein</fullName>
    </recommendedName>
</protein>
<dbReference type="OMA" id="GLGFWKN"/>
<dbReference type="InterPro" id="IPR043136">
    <property type="entry name" value="B30.2/SPRY_sf"/>
</dbReference>
<dbReference type="PANTHER" id="PTHR12864">
    <property type="entry name" value="RAN BINDING PROTEIN 9-RELATED"/>
    <property type="match status" value="1"/>
</dbReference>
<dbReference type="AlphaFoldDB" id="A0A6A5C1W0"/>
<dbReference type="Proteomes" id="UP000444721">
    <property type="component" value="Unassembled WGS sequence"/>
</dbReference>
<name>A0A6A5C1W0_NAEFO</name>
<dbReference type="CDD" id="cd12885">
    <property type="entry name" value="SPRY_RanBP_like"/>
    <property type="match status" value="1"/>
</dbReference>
<evidence type="ECO:0008006" key="4">
    <source>
        <dbReference type="Google" id="ProtNLM"/>
    </source>
</evidence>
<dbReference type="InterPro" id="IPR050618">
    <property type="entry name" value="Ubq-SigPath_Reg"/>
</dbReference>
<keyword evidence="3" id="KW-1185">Reference proteome</keyword>
<feature type="compositionally biased region" description="Low complexity" evidence="1">
    <location>
        <begin position="200"/>
        <end position="212"/>
    </location>
</feature>